<feature type="domain" description="VOC" evidence="1">
    <location>
        <begin position="2"/>
        <end position="116"/>
    </location>
</feature>
<dbReference type="InterPro" id="IPR037523">
    <property type="entry name" value="VOC_core"/>
</dbReference>
<dbReference type="Gene3D" id="3.10.180.10">
    <property type="entry name" value="2,3-Dihydroxybiphenyl 1,2-Dioxygenase, domain 1"/>
    <property type="match status" value="1"/>
</dbReference>
<dbReference type="InterPro" id="IPR029068">
    <property type="entry name" value="Glyas_Bleomycin-R_OHBP_Dase"/>
</dbReference>
<dbReference type="Proteomes" id="UP000638648">
    <property type="component" value="Unassembled WGS sequence"/>
</dbReference>
<protein>
    <submittedName>
        <fullName evidence="2">Catechol 2,3-dioxygenase-like lactoylglutathione lyase family enzyme</fullName>
    </submittedName>
</protein>
<name>A0A927RQA8_9ACTN</name>
<dbReference type="RefSeq" id="WP_192755889.1">
    <property type="nucleotide sequence ID" value="NZ_BAABJL010000239.1"/>
</dbReference>
<sequence>MRLYRVIVPVPHIDQAAVYYESLLGLPGKRVSSGRHYLDCEGTILALFSPREDTDPFDPRSNQGHLYLAVDDLAAVHERALGLGHEVDETIETRPWGERSFYLEDPFGNPLCMVDQNTLFTG</sequence>
<keyword evidence="2" id="KW-0456">Lyase</keyword>
<dbReference type="Pfam" id="PF00903">
    <property type="entry name" value="Glyoxalase"/>
    <property type="match status" value="1"/>
</dbReference>
<evidence type="ECO:0000313" key="3">
    <source>
        <dbReference type="Proteomes" id="UP000638648"/>
    </source>
</evidence>
<gene>
    <name evidence="2" type="ORF">HEB94_009779</name>
</gene>
<organism evidence="2 3">
    <name type="scientific">Actinopolymorpha pittospori</name>
    <dbReference type="NCBI Taxonomy" id="648752"/>
    <lineage>
        <taxon>Bacteria</taxon>
        <taxon>Bacillati</taxon>
        <taxon>Actinomycetota</taxon>
        <taxon>Actinomycetes</taxon>
        <taxon>Propionibacteriales</taxon>
        <taxon>Actinopolymorphaceae</taxon>
        <taxon>Actinopolymorpha</taxon>
    </lineage>
</organism>
<evidence type="ECO:0000259" key="1">
    <source>
        <dbReference type="PROSITE" id="PS51819"/>
    </source>
</evidence>
<proteinExistence type="predicted"/>
<dbReference type="SUPFAM" id="SSF54593">
    <property type="entry name" value="Glyoxalase/Bleomycin resistance protein/Dihydroxybiphenyl dioxygenase"/>
    <property type="match status" value="1"/>
</dbReference>
<accession>A0A927RQA8</accession>
<keyword evidence="3" id="KW-1185">Reference proteome</keyword>
<evidence type="ECO:0000313" key="2">
    <source>
        <dbReference type="EMBL" id="MBE1612931.1"/>
    </source>
</evidence>
<dbReference type="EMBL" id="JADBEM010000001">
    <property type="protein sequence ID" value="MBE1612931.1"/>
    <property type="molecule type" value="Genomic_DNA"/>
</dbReference>
<dbReference type="GO" id="GO:0016829">
    <property type="term" value="F:lyase activity"/>
    <property type="evidence" value="ECO:0007669"/>
    <property type="project" value="UniProtKB-KW"/>
</dbReference>
<dbReference type="AlphaFoldDB" id="A0A927RQA8"/>
<comment type="caution">
    <text evidence="2">The sequence shown here is derived from an EMBL/GenBank/DDBJ whole genome shotgun (WGS) entry which is preliminary data.</text>
</comment>
<dbReference type="PROSITE" id="PS51819">
    <property type="entry name" value="VOC"/>
    <property type="match status" value="1"/>
</dbReference>
<dbReference type="InterPro" id="IPR004360">
    <property type="entry name" value="Glyas_Fos-R_dOase_dom"/>
</dbReference>
<dbReference type="CDD" id="cd06587">
    <property type="entry name" value="VOC"/>
    <property type="match status" value="1"/>
</dbReference>
<reference evidence="2" key="1">
    <citation type="submission" date="2020-10" db="EMBL/GenBank/DDBJ databases">
        <title>Sequencing the genomes of 1000 actinobacteria strains.</title>
        <authorList>
            <person name="Klenk H.-P."/>
        </authorList>
    </citation>
    <scope>NUCLEOTIDE SEQUENCE</scope>
    <source>
        <strain evidence="2">DSM 45354</strain>
    </source>
</reference>